<keyword evidence="3 10" id="KW-0813">Transport</keyword>
<evidence type="ECO:0000256" key="4">
    <source>
        <dbReference type="ARBA" id="ARBA00022452"/>
    </source>
</evidence>
<keyword evidence="9 10" id="KW-0998">Cell outer membrane</keyword>
<dbReference type="InterPro" id="IPR012910">
    <property type="entry name" value="Plug_dom"/>
</dbReference>
<keyword evidence="8" id="KW-0675">Receptor</keyword>
<protein>
    <submittedName>
        <fullName evidence="14">Uncharacterized protein</fullName>
    </submittedName>
</protein>
<dbReference type="InterPro" id="IPR010105">
    <property type="entry name" value="TonB_sidphr_rcpt"/>
</dbReference>
<dbReference type="NCBIfam" id="TIGR01783">
    <property type="entry name" value="TonB-siderophor"/>
    <property type="match status" value="1"/>
</dbReference>
<dbReference type="Pfam" id="PF07715">
    <property type="entry name" value="Plug"/>
    <property type="match status" value="1"/>
</dbReference>
<evidence type="ECO:0000256" key="10">
    <source>
        <dbReference type="PROSITE-ProRule" id="PRU01360"/>
    </source>
</evidence>
<dbReference type="Gene3D" id="2.170.130.10">
    <property type="entry name" value="TonB-dependent receptor, plug domain"/>
    <property type="match status" value="1"/>
</dbReference>
<dbReference type="InterPro" id="IPR036942">
    <property type="entry name" value="Beta-barrel_TonB_sf"/>
</dbReference>
<reference evidence="14" key="1">
    <citation type="submission" date="2017-02" db="EMBL/GenBank/DDBJ databases">
        <authorList>
            <person name="Scherlach K."/>
        </authorList>
    </citation>
    <scope>NUCLEOTIDE SEQUENCE</scope>
    <source>
        <strain evidence="14">ST036079</strain>
    </source>
</reference>
<proteinExistence type="inferred from homology"/>
<comment type="subcellular location">
    <subcellularLocation>
        <location evidence="1 10">Cell outer membrane</location>
        <topology evidence="1 10">Multi-pass membrane protein</topology>
    </subcellularLocation>
</comment>
<keyword evidence="7 10" id="KW-0472">Membrane</keyword>
<dbReference type="SUPFAM" id="SSF56935">
    <property type="entry name" value="Porins"/>
    <property type="match status" value="1"/>
</dbReference>
<evidence type="ECO:0000259" key="13">
    <source>
        <dbReference type="Pfam" id="PF07715"/>
    </source>
</evidence>
<dbReference type="GO" id="GO:0038023">
    <property type="term" value="F:signaling receptor activity"/>
    <property type="evidence" value="ECO:0007669"/>
    <property type="project" value="InterPro"/>
</dbReference>
<dbReference type="PROSITE" id="PS52016">
    <property type="entry name" value="TONB_DEPENDENT_REC_3"/>
    <property type="match status" value="1"/>
</dbReference>
<dbReference type="EMBL" id="LT797838">
    <property type="protein sequence ID" value="SKB24644.1"/>
    <property type="molecule type" value="Genomic_DNA"/>
</dbReference>
<feature type="domain" description="TonB-dependent receptor plug" evidence="13">
    <location>
        <begin position="65"/>
        <end position="157"/>
    </location>
</feature>
<evidence type="ECO:0000256" key="1">
    <source>
        <dbReference type="ARBA" id="ARBA00004571"/>
    </source>
</evidence>
<dbReference type="PANTHER" id="PTHR32552:SF82">
    <property type="entry name" value="FCUA PROTEIN"/>
    <property type="match status" value="1"/>
</dbReference>
<evidence type="ECO:0000259" key="12">
    <source>
        <dbReference type="Pfam" id="PF00593"/>
    </source>
</evidence>
<keyword evidence="5 10" id="KW-0812">Transmembrane</keyword>
<dbReference type="RefSeq" id="WP_160294768.1">
    <property type="nucleotide sequence ID" value="NZ_CADEVP010000029.1"/>
</dbReference>
<dbReference type="InterPro" id="IPR000531">
    <property type="entry name" value="Beta-barrel_TonB"/>
</dbReference>
<dbReference type="GO" id="GO:0015891">
    <property type="term" value="P:siderophore transport"/>
    <property type="evidence" value="ECO:0007669"/>
    <property type="project" value="InterPro"/>
</dbReference>
<keyword evidence="4 10" id="KW-1134">Transmembrane beta strand</keyword>
<evidence type="ECO:0000256" key="7">
    <source>
        <dbReference type="ARBA" id="ARBA00023136"/>
    </source>
</evidence>
<dbReference type="InterPro" id="IPR039426">
    <property type="entry name" value="TonB-dep_rcpt-like"/>
</dbReference>
<reference evidence="14" key="2">
    <citation type="submission" date="2019-04" db="EMBL/GenBank/DDBJ databases">
        <title>Antibiotic -producing symbionts dynamically transition between plant pathogenicity and insect- defensive mutualism.</title>
        <authorList>
            <person name="Florez L."/>
        </authorList>
    </citation>
    <scope>NUCLEOTIDE SEQUENCE</scope>
    <source>
        <strain evidence="14">ST036079</strain>
    </source>
</reference>
<dbReference type="InterPro" id="IPR037066">
    <property type="entry name" value="Plug_dom_sf"/>
</dbReference>
<dbReference type="GO" id="GO:0015344">
    <property type="term" value="F:siderophore uptake transmembrane transporter activity"/>
    <property type="evidence" value="ECO:0007669"/>
    <property type="project" value="TreeGrafter"/>
</dbReference>
<organism evidence="14">
    <name type="scientific">Burkholderia gladioli</name>
    <name type="common">Pseudomonas marginata</name>
    <name type="synonym">Phytomonas marginata</name>
    <dbReference type="NCBI Taxonomy" id="28095"/>
    <lineage>
        <taxon>Bacteria</taxon>
        <taxon>Pseudomonadati</taxon>
        <taxon>Pseudomonadota</taxon>
        <taxon>Betaproteobacteria</taxon>
        <taxon>Burkholderiales</taxon>
        <taxon>Burkholderiaceae</taxon>
        <taxon>Burkholderia</taxon>
    </lineage>
</organism>
<sequence length="708" mass="76733">MHLRRPRFRALSLACAGASASFAVHAQDPELLLAPVVISGPAPSALPSYQVERIRVGPLGEKALLDTPYSISVVPTALATNQQLESVREAFRFIASVQGENIRPQTRGLQAGVVQNTRVDGLNVAATTDYPIEEFERIEVLGGLSGALYGPANPAGTFNFVFKRPTDAPLRQFTIGYASRQSLLEHLDLGGHFGKDDSFGYRLNLLNQNGESYAPGSRLRRELASLAFDVRFSRDTRLETNFSTYHYLDTGFPGTFALARGVPFPGALDPTRQGYGQTWAGDDNVTNIYSATLKHDFGEDWHLTAGLLRETSDRASTVPTLTLANAAGAYTATTATTTFSLDSIVSNNLALNGRTWLAGMSHDLVIANTGFFWNRYTPFQTGAITLGRGNLADPASFAEPPLPDFSNRFRAVRTIQQSLTLGDTIGFNSQWSALLAASQSWISVRNFNRGGSTTSRYDASGISPTASLIYKPRPNMTAYLTYADSLQQGDSAPSGSANAGESLAPYRSREWELGYKLEIDTMNLGLALYRIQRPYAYVGANNVFANGGEQVNRGLELSANGAVSRDLHVYAGLSLLDPRLFDTGSAATSDKQILGLSKLVFNALIDYSVPRVPGLAFNLNVNHASRRPGNYSDTDFVDGYTVLDLGARYQTRIAGRKVVLRLAVDNLTNRQYWANIAPTGQNGFNSTDNGTGTLGAPRTVRASIQVDL</sequence>
<feature type="domain" description="TonB-dependent receptor-like beta-barrel" evidence="12">
    <location>
        <begin position="232"/>
        <end position="667"/>
    </location>
</feature>
<evidence type="ECO:0000256" key="9">
    <source>
        <dbReference type="ARBA" id="ARBA00023237"/>
    </source>
</evidence>
<evidence type="ECO:0000256" key="5">
    <source>
        <dbReference type="ARBA" id="ARBA00022692"/>
    </source>
</evidence>
<dbReference type="Pfam" id="PF00593">
    <property type="entry name" value="TonB_dep_Rec_b-barrel"/>
    <property type="match status" value="1"/>
</dbReference>
<dbReference type="CDD" id="cd01347">
    <property type="entry name" value="ligand_gated_channel"/>
    <property type="match status" value="1"/>
</dbReference>
<comment type="similarity">
    <text evidence="2 10 11">Belongs to the TonB-dependent receptor family.</text>
</comment>
<evidence type="ECO:0000256" key="11">
    <source>
        <dbReference type="RuleBase" id="RU003357"/>
    </source>
</evidence>
<name>A0A4D8TTE6_BURGA</name>
<evidence type="ECO:0000313" key="14">
    <source>
        <dbReference type="EMBL" id="SKB24644.1"/>
    </source>
</evidence>
<keyword evidence="6 11" id="KW-0798">TonB box</keyword>
<evidence type="ECO:0000256" key="3">
    <source>
        <dbReference type="ARBA" id="ARBA00022448"/>
    </source>
</evidence>
<dbReference type="AlphaFoldDB" id="A0A4D8TTE6"/>
<evidence type="ECO:0000256" key="6">
    <source>
        <dbReference type="ARBA" id="ARBA00023077"/>
    </source>
</evidence>
<dbReference type="PANTHER" id="PTHR32552">
    <property type="entry name" value="FERRICHROME IRON RECEPTOR-RELATED"/>
    <property type="match status" value="1"/>
</dbReference>
<evidence type="ECO:0000256" key="2">
    <source>
        <dbReference type="ARBA" id="ARBA00009810"/>
    </source>
</evidence>
<accession>A0A4D8TTE6</accession>
<dbReference type="Gene3D" id="2.40.170.20">
    <property type="entry name" value="TonB-dependent receptor, beta-barrel domain"/>
    <property type="match status" value="1"/>
</dbReference>
<dbReference type="GO" id="GO:0009279">
    <property type="term" value="C:cell outer membrane"/>
    <property type="evidence" value="ECO:0007669"/>
    <property type="project" value="UniProtKB-SubCell"/>
</dbReference>
<evidence type="ECO:0000256" key="8">
    <source>
        <dbReference type="ARBA" id="ARBA00023170"/>
    </source>
</evidence>